<evidence type="ECO:0000259" key="1">
    <source>
        <dbReference type="PROSITE" id="PS50195"/>
    </source>
</evidence>
<evidence type="ECO:0000313" key="3">
    <source>
        <dbReference type="Proteomes" id="UP000759131"/>
    </source>
</evidence>
<dbReference type="EMBL" id="OC858744">
    <property type="protein sequence ID" value="CAD7626801.1"/>
    <property type="molecule type" value="Genomic_DNA"/>
</dbReference>
<dbReference type="InterPro" id="IPR001683">
    <property type="entry name" value="PX_dom"/>
</dbReference>
<dbReference type="Pfam" id="PF00787">
    <property type="entry name" value="PX"/>
    <property type="match status" value="1"/>
</dbReference>
<feature type="domain" description="PX" evidence="1">
    <location>
        <begin position="56"/>
        <end position="180"/>
    </location>
</feature>
<dbReference type="InterPro" id="IPR036871">
    <property type="entry name" value="PX_dom_sf"/>
</dbReference>
<dbReference type="SMART" id="SM00312">
    <property type="entry name" value="PX"/>
    <property type="match status" value="1"/>
</dbReference>
<feature type="non-terminal residue" evidence="2">
    <location>
        <position position="205"/>
    </location>
</feature>
<dbReference type="Proteomes" id="UP000759131">
    <property type="component" value="Unassembled WGS sequence"/>
</dbReference>
<name>A0A7R9KP72_9ACAR</name>
<dbReference type="PANTHER" id="PTHR47194:SF3">
    <property type="entry name" value="SORTING NEXIN 29"/>
    <property type="match status" value="1"/>
</dbReference>
<dbReference type="PROSITE" id="PS50195">
    <property type="entry name" value="PX"/>
    <property type="match status" value="1"/>
</dbReference>
<dbReference type="AlphaFoldDB" id="A0A7R9KP72"/>
<dbReference type="PANTHER" id="PTHR47194">
    <property type="entry name" value="SORTING NEXIN-29-RELATED"/>
    <property type="match status" value="1"/>
</dbReference>
<dbReference type="Gene3D" id="3.30.1520.10">
    <property type="entry name" value="Phox-like domain"/>
    <property type="match status" value="1"/>
</dbReference>
<evidence type="ECO:0000313" key="2">
    <source>
        <dbReference type="EMBL" id="CAD7626801.1"/>
    </source>
</evidence>
<gene>
    <name evidence="2" type="ORF">OSB1V03_LOCUS7233</name>
</gene>
<protein>
    <recommendedName>
        <fullName evidence="1">PX domain-containing protein</fullName>
    </recommendedName>
</protein>
<reference evidence="2" key="1">
    <citation type="submission" date="2020-11" db="EMBL/GenBank/DDBJ databases">
        <authorList>
            <person name="Tran Van P."/>
        </authorList>
    </citation>
    <scope>NUCLEOTIDE SEQUENCE</scope>
</reference>
<sequence length="205" mass="24270">HRVIAQKDQLITRIKHELIHLRGPLPEVTEATEDLMSVSSDFEMDFSLQSSINQPLIHIWIPTVFLAGGQRSKSHHIYQIYVRIKDDEWNVYRRYSQFYSLHKSLRKKFQVLSTYDFPPKKTIGNKDSKVVQERRKRLENYLRNLINVLQSQYNDISDKQRLIAVIPFLSERFIQSEGRSRSETHLNFGGNCTEQQPQERHYIGL</sequence>
<proteinExistence type="predicted"/>
<dbReference type="OrthoDB" id="93876at2759"/>
<dbReference type="EMBL" id="CAJPIZ010004169">
    <property type="protein sequence ID" value="CAG2107231.1"/>
    <property type="molecule type" value="Genomic_DNA"/>
</dbReference>
<keyword evidence="3" id="KW-1185">Reference proteome</keyword>
<organism evidence="2">
    <name type="scientific">Medioppia subpectinata</name>
    <dbReference type="NCBI Taxonomy" id="1979941"/>
    <lineage>
        <taxon>Eukaryota</taxon>
        <taxon>Metazoa</taxon>
        <taxon>Ecdysozoa</taxon>
        <taxon>Arthropoda</taxon>
        <taxon>Chelicerata</taxon>
        <taxon>Arachnida</taxon>
        <taxon>Acari</taxon>
        <taxon>Acariformes</taxon>
        <taxon>Sarcoptiformes</taxon>
        <taxon>Oribatida</taxon>
        <taxon>Brachypylina</taxon>
        <taxon>Oppioidea</taxon>
        <taxon>Oppiidae</taxon>
        <taxon>Medioppia</taxon>
    </lineage>
</organism>
<dbReference type="GO" id="GO:0035091">
    <property type="term" value="F:phosphatidylinositol binding"/>
    <property type="evidence" value="ECO:0007669"/>
    <property type="project" value="InterPro"/>
</dbReference>
<accession>A0A7R9KP72</accession>
<dbReference type="SUPFAM" id="SSF64268">
    <property type="entry name" value="PX domain"/>
    <property type="match status" value="1"/>
</dbReference>